<dbReference type="SUPFAM" id="SSF90112">
    <property type="entry name" value="Neurotransmitter-gated ion-channel transmembrane pore"/>
    <property type="match status" value="1"/>
</dbReference>
<dbReference type="InterPro" id="IPR006028">
    <property type="entry name" value="GABAA/Glycine_rcpt"/>
</dbReference>
<comment type="subcellular location">
    <subcellularLocation>
        <location evidence="2">Cell membrane</location>
    </subcellularLocation>
    <subcellularLocation>
        <location evidence="1">Membrane</location>
        <topology evidence="1">Multi-pass membrane protein</topology>
    </subcellularLocation>
</comment>
<evidence type="ECO:0000256" key="2">
    <source>
        <dbReference type="ARBA" id="ARBA00004236"/>
    </source>
</evidence>
<keyword evidence="8 12" id="KW-1133">Transmembrane helix</keyword>
<evidence type="ECO:0000256" key="3">
    <source>
        <dbReference type="ARBA" id="ARBA00022448"/>
    </source>
</evidence>
<dbReference type="PROSITE" id="PS00018">
    <property type="entry name" value="EF_HAND_1"/>
    <property type="match status" value="1"/>
</dbReference>
<evidence type="ECO:0000259" key="14">
    <source>
        <dbReference type="PROSITE" id="PS50222"/>
    </source>
</evidence>
<dbReference type="Gene3D" id="2.70.170.10">
    <property type="entry name" value="Neurotransmitter-gated ion-channel ligand-binding domain"/>
    <property type="match status" value="1"/>
</dbReference>
<feature type="transmembrane region" description="Helical" evidence="12">
    <location>
        <begin position="297"/>
        <end position="319"/>
    </location>
</feature>
<evidence type="ECO:0000256" key="11">
    <source>
        <dbReference type="ARBA" id="ARBA00023303"/>
    </source>
</evidence>
<keyword evidence="3" id="KW-0813">Transport</keyword>
<dbReference type="Proteomes" id="UP001642464">
    <property type="component" value="Unassembled WGS sequence"/>
</dbReference>
<dbReference type="InterPro" id="IPR036719">
    <property type="entry name" value="Neuro-gated_channel_TM_sf"/>
</dbReference>
<dbReference type="PANTHER" id="PTHR18945">
    <property type="entry name" value="NEUROTRANSMITTER GATED ION CHANNEL"/>
    <property type="match status" value="1"/>
</dbReference>
<feature type="transmembrane region" description="Helical" evidence="12">
    <location>
        <begin position="260"/>
        <end position="277"/>
    </location>
</feature>
<comment type="caution">
    <text evidence="15">The sequence shown here is derived from an EMBL/GenBank/DDBJ whole genome shotgun (WGS) entry which is preliminary data.</text>
</comment>
<organism evidence="15 16">
    <name type="scientific">Durusdinium trenchii</name>
    <dbReference type="NCBI Taxonomy" id="1381693"/>
    <lineage>
        <taxon>Eukaryota</taxon>
        <taxon>Sar</taxon>
        <taxon>Alveolata</taxon>
        <taxon>Dinophyceae</taxon>
        <taxon>Suessiales</taxon>
        <taxon>Symbiodiniaceae</taxon>
        <taxon>Durusdinium</taxon>
    </lineage>
</organism>
<name>A0ABP0QVH1_9DINO</name>
<dbReference type="Pfam" id="PF02931">
    <property type="entry name" value="Neur_chan_LBD"/>
    <property type="match status" value="1"/>
</dbReference>
<dbReference type="SUPFAM" id="SSF63712">
    <property type="entry name" value="Nicotinic receptor ligand binding domain-like"/>
    <property type="match status" value="1"/>
</dbReference>
<evidence type="ECO:0000256" key="9">
    <source>
        <dbReference type="ARBA" id="ARBA00023065"/>
    </source>
</evidence>
<evidence type="ECO:0000256" key="1">
    <source>
        <dbReference type="ARBA" id="ARBA00004141"/>
    </source>
</evidence>
<dbReference type="InterPro" id="IPR006202">
    <property type="entry name" value="Neur_chan_lig-bd"/>
</dbReference>
<keyword evidence="4" id="KW-1003">Cell membrane</keyword>
<dbReference type="InterPro" id="IPR038050">
    <property type="entry name" value="Neuro_actylchol_rec"/>
</dbReference>
<evidence type="ECO:0000256" key="10">
    <source>
        <dbReference type="ARBA" id="ARBA00023136"/>
    </source>
</evidence>
<accession>A0ABP0QVH1</accession>
<sequence length="580" mass="65983">MALQRSYLLSWLTALAAATRCPNPEEITANLTVGYDEFAHPGQLTGEPVQVEIMLFVASIVQVNQKDQQLAMEGYYRSAWTDPRLNLTQWPGCEALIIPTKSWPFWQPDIYFDNSVKEWYGAGGLTISPNGYVYRSERFSHVFGCPMSYSTLPFDKQTCVVRMSSYAYDVSNVAANIFQAGGVDLPADYKGTTEFALQPPYSRVQTEYYGVGANQKGYNFVLLYFELQRMPDSFMMFVFVTCILFTFVSWSGLFINRTVAPARVAIAVIPVLIMLNLENNVISNLPPLNYLTWITSYLLLMKFFCLSAVFEYGLVSFLIQLETSRERQFEAFKHLAETVKKKAKEDHGGVSKEHSGKNMVSAAPKIYPSRGIYPGEGFEGVPPPPNPGWEVTEPDGEEDAEEIDLQKKFHQVYRLFDRDNSGELSWKEVQAGFRRLGQYWSRDQVMELFYGLGIVGKGKRMTTADFKRFMMDIQKYLPGKAMNITFGERPPSYQVDLVFRWAYISGRREALEKSLEAWKMVTFGAGEALEDLVPFAEDVPVTDLDFEDETEGEGFLWQPVDEEVAQRVNNMITTVLESLR</sequence>
<keyword evidence="16" id="KW-1185">Reference proteome</keyword>
<evidence type="ECO:0000256" key="4">
    <source>
        <dbReference type="ARBA" id="ARBA00022475"/>
    </source>
</evidence>
<dbReference type="InterPro" id="IPR001611">
    <property type="entry name" value="Leu-rich_rpt"/>
</dbReference>
<dbReference type="PROSITE" id="PS50222">
    <property type="entry name" value="EF_HAND_2"/>
    <property type="match status" value="1"/>
</dbReference>
<dbReference type="InterPro" id="IPR018247">
    <property type="entry name" value="EF_Hand_1_Ca_BS"/>
</dbReference>
<evidence type="ECO:0000256" key="12">
    <source>
        <dbReference type="SAM" id="Phobius"/>
    </source>
</evidence>
<evidence type="ECO:0000256" key="8">
    <source>
        <dbReference type="ARBA" id="ARBA00022989"/>
    </source>
</evidence>
<keyword evidence="10 12" id="KW-0472">Membrane</keyword>
<dbReference type="PROSITE" id="PS51450">
    <property type="entry name" value="LRR"/>
    <property type="match status" value="1"/>
</dbReference>
<dbReference type="InterPro" id="IPR002048">
    <property type="entry name" value="EF_hand_dom"/>
</dbReference>
<evidence type="ECO:0000256" key="6">
    <source>
        <dbReference type="ARBA" id="ARBA00022729"/>
    </source>
</evidence>
<keyword evidence="5 12" id="KW-0812">Transmembrane</keyword>
<evidence type="ECO:0000313" key="15">
    <source>
        <dbReference type="EMBL" id="CAK9091086.1"/>
    </source>
</evidence>
<dbReference type="InterPro" id="IPR006201">
    <property type="entry name" value="Neur_channel"/>
</dbReference>
<keyword evidence="15" id="KW-0675">Receptor</keyword>
<keyword evidence="6 13" id="KW-0732">Signal</keyword>
<evidence type="ECO:0000256" key="7">
    <source>
        <dbReference type="ARBA" id="ARBA00022837"/>
    </source>
</evidence>
<dbReference type="SUPFAM" id="SSF47473">
    <property type="entry name" value="EF-hand"/>
    <property type="match status" value="1"/>
</dbReference>
<keyword evidence="7" id="KW-0106">Calcium</keyword>
<dbReference type="InterPro" id="IPR011992">
    <property type="entry name" value="EF-hand-dom_pair"/>
</dbReference>
<gene>
    <name evidence="15" type="ORF">SCF082_LOCUS42918</name>
</gene>
<dbReference type="Gene3D" id="1.20.58.390">
    <property type="entry name" value="Neurotransmitter-gated ion-channel transmembrane domain"/>
    <property type="match status" value="1"/>
</dbReference>
<evidence type="ECO:0000256" key="5">
    <source>
        <dbReference type="ARBA" id="ARBA00022692"/>
    </source>
</evidence>
<protein>
    <submittedName>
        <fullName evidence="15">Glycine receptor subunit alphaZ1</fullName>
    </submittedName>
</protein>
<dbReference type="PRINTS" id="PR00253">
    <property type="entry name" value="GABAARECEPTR"/>
</dbReference>
<feature type="chain" id="PRO_5045784258" evidence="13">
    <location>
        <begin position="19"/>
        <end position="580"/>
    </location>
</feature>
<feature type="transmembrane region" description="Helical" evidence="12">
    <location>
        <begin position="234"/>
        <end position="253"/>
    </location>
</feature>
<evidence type="ECO:0000313" key="16">
    <source>
        <dbReference type="Proteomes" id="UP001642464"/>
    </source>
</evidence>
<keyword evidence="11" id="KW-0407">Ion channel</keyword>
<dbReference type="Gene3D" id="1.10.238.10">
    <property type="entry name" value="EF-hand"/>
    <property type="match status" value="1"/>
</dbReference>
<feature type="domain" description="EF-hand" evidence="14">
    <location>
        <begin position="404"/>
        <end position="439"/>
    </location>
</feature>
<keyword evidence="9" id="KW-0406">Ion transport</keyword>
<evidence type="ECO:0000256" key="13">
    <source>
        <dbReference type="SAM" id="SignalP"/>
    </source>
</evidence>
<reference evidence="15 16" key="1">
    <citation type="submission" date="2024-02" db="EMBL/GenBank/DDBJ databases">
        <authorList>
            <person name="Chen Y."/>
            <person name="Shah S."/>
            <person name="Dougan E. K."/>
            <person name="Thang M."/>
            <person name="Chan C."/>
        </authorList>
    </citation>
    <scope>NUCLEOTIDE SEQUENCE [LARGE SCALE GENOMIC DNA]</scope>
</reference>
<dbReference type="InterPro" id="IPR036734">
    <property type="entry name" value="Neur_chan_lig-bd_sf"/>
</dbReference>
<feature type="signal peptide" evidence="13">
    <location>
        <begin position="1"/>
        <end position="18"/>
    </location>
</feature>
<dbReference type="EMBL" id="CAXAMM010040095">
    <property type="protein sequence ID" value="CAK9091086.1"/>
    <property type="molecule type" value="Genomic_DNA"/>
</dbReference>
<proteinExistence type="predicted"/>